<dbReference type="EMBL" id="GBRH01246797">
    <property type="protein sequence ID" value="JAD51098.1"/>
    <property type="molecule type" value="Transcribed_RNA"/>
</dbReference>
<feature type="transmembrane region" description="Helical" evidence="1">
    <location>
        <begin position="6"/>
        <end position="25"/>
    </location>
</feature>
<dbReference type="AlphaFoldDB" id="A0A0A9AMP6"/>
<protein>
    <submittedName>
        <fullName evidence="2">Uncharacterized protein</fullName>
    </submittedName>
</protein>
<organism evidence="2">
    <name type="scientific">Arundo donax</name>
    <name type="common">Giant reed</name>
    <name type="synonym">Donax arundinaceus</name>
    <dbReference type="NCBI Taxonomy" id="35708"/>
    <lineage>
        <taxon>Eukaryota</taxon>
        <taxon>Viridiplantae</taxon>
        <taxon>Streptophyta</taxon>
        <taxon>Embryophyta</taxon>
        <taxon>Tracheophyta</taxon>
        <taxon>Spermatophyta</taxon>
        <taxon>Magnoliopsida</taxon>
        <taxon>Liliopsida</taxon>
        <taxon>Poales</taxon>
        <taxon>Poaceae</taxon>
        <taxon>PACMAD clade</taxon>
        <taxon>Arundinoideae</taxon>
        <taxon>Arundineae</taxon>
        <taxon>Arundo</taxon>
    </lineage>
</organism>
<reference evidence="2" key="2">
    <citation type="journal article" date="2015" name="Data Brief">
        <title>Shoot transcriptome of the giant reed, Arundo donax.</title>
        <authorList>
            <person name="Barrero R.A."/>
            <person name="Guerrero F.D."/>
            <person name="Moolhuijzen P."/>
            <person name="Goolsby J.A."/>
            <person name="Tidwell J."/>
            <person name="Bellgard S.E."/>
            <person name="Bellgard M.I."/>
        </authorList>
    </citation>
    <scope>NUCLEOTIDE SEQUENCE</scope>
    <source>
        <tissue evidence="2">Shoot tissue taken approximately 20 cm above the soil surface</tissue>
    </source>
</reference>
<keyword evidence="1" id="KW-0812">Transmembrane</keyword>
<name>A0A0A9AMP6_ARUDO</name>
<evidence type="ECO:0000313" key="2">
    <source>
        <dbReference type="EMBL" id="JAD51098.1"/>
    </source>
</evidence>
<keyword evidence="1" id="KW-1133">Transmembrane helix</keyword>
<sequence length="37" mass="4541">MNYSTYVINYPWNCSLEIYVFMIVLNQTVKNKEMMFL</sequence>
<evidence type="ECO:0000256" key="1">
    <source>
        <dbReference type="SAM" id="Phobius"/>
    </source>
</evidence>
<keyword evidence="1" id="KW-0472">Membrane</keyword>
<reference evidence="2" key="1">
    <citation type="submission" date="2014-09" db="EMBL/GenBank/DDBJ databases">
        <authorList>
            <person name="Magalhaes I.L.F."/>
            <person name="Oliveira U."/>
            <person name="Santos F.R."/>
            <person name="Vidigal T.H.D.A."/>
            <person name="Brescovit A.D."/>
            <person name="Santos A.J."/>
        </authorList>
    </citation>
    <scope>NUCLEOTIDE SEQUENCE</scope>
    <source>
        <tissue evidence="2">Shoot tissue taken approximately 20 cm above the soil surface</tissue>
    </source>
</reference>
<accession>A0A0A9AMP6</accession>
<proteinExistence type="predicted"/>